<accession>A0A1X2I2Y2</accession>
<reference evidence="1 2" key="1">
    <citation type="submission" date="2016-07" db="EMBL/GenBank/DDBJ databases">
        <title>Pervasive Adenine N6-methylation of Active Genes in Fungi.</title>
        <authorList>
            <consortium name="DOE Joint Genome Institute"/>
            <person name="Mondo S.J."/>
            <person name="Dannebaum R.O."/>
            <person name="Kuo R.C."/>
            <person name="Labutti K."/>
            <person name="Haridas S."/>
            <person name="Kuo A."/>
            <person name="Salamov A."/>
            <person name="Ahrendt S.R."/>
            <person name="Lipzen A."/>
            <person name="Sullivan W."/>
            <person name="Andreopoulos W.B."/>
            <person name="Clum A."/>
            <person name="Lindquist E."/>
            <person name="Daum C."/>
            <person name="Ramamoorthy G.K."/>
            <person name="Gryganskyi A."/>
            <person name="Culley D."/>
            <person name="Magnuson J.K."/>
            <person name="James T.Y."/>
            <person name="O'Malley M.A."/>
            <person name="Stajich J.E."/>
            <person name="Spatafora J.W."/>
            <person name="Visel A."/>
            <person name="Grigoriev I.V."/>
        </authorList>
    </citation>
    <scope>NUCLEOTIDE SEQUENCE [LARGE SCALE GENOMIC DNA]</scope>
    <source>
        <strain evidence="1 2">NRRL 1336</strain>
    </source>
</reference>
<dbReference type="OrthoDB" id="2271449at2759"/>
<comment type="caution">
    <text evidence="1">The sequence shown here is derived from an EMBL/GenBank/DDBJ whole genome shotgun (WGS) entry which is preliminary data.</text>
</comment>
<evidence type="ECO:0000313" key="1">
    <source>
        <dbReference type="EMBL" id="ORZ07336.1"/>
    </source>
</evidence>
<gene>
    <name evidence="1" type="ORF">BCR42DRAFT_152556</name>
</gene>
<dbReference type="EMBL" id="MCGE01000035">
    <property type="protein sequence ID" value="ORZ07336.1"/>
    <property type="molecule type" value="Genomic_DNA"/>
</dbReference>
<evidence type="ECO:0008006" key="3">
    <source>
        <dbReference type="Google" id="ProtNLM"/>
    </source>
</evidence>
<protein>
    <recommendedName>
        <fullName evidence="3">Fungal-type protein kinase domain-containing protein</fullName>
    </recommendedName>
</protein>
<proteinExistence type="predicted"/>
<dbReference type="AlphaFoldDB" id="A0A1X2I2Y2"/>
<sequence length="284" mass="32067">MELPTYGTFDCTDVIYDKTALIPDYPKDEFVFISRVLQLFSDSIHHRLKPCNLTDSETAYCHFGIWPLLNQVVNQIQYAYCRFLVGETKLNSTNDLATYLADGTVYIQDSNLEILLLEASGAYGNRDITRNAYDHVKGAFGLYTMIKAILLKYPCADPTLLNKTSVLFLHASSRDNNIRLWRMAPTKCGKLLLLERLDKSSICLDPGDVGAMINLMQFLWSVKFHTEQAIAGVKALKASHGKRISSNQYRDLPPLVSYIHPTAIKPKKTESVSRMCDLDPVSFL</sequence>
<keyword evidence="2" id="KW-1185">Reference proteome</keyword>
<evidence type="ECO:0000313" key="2">
    <source>
        <dbReference type="Proteomes" id="UP000193560"/>
    </source>
</evidence>
<organism evidence="1 2">
    <name type="scientific">Absidia repens</name>
    <dbReference type="NCBI Taxonomy" id="90262"/>
    <lineage>
        <taxon>Eukaryota</taxon>
        <taxon>Fungi</taxon>
        <taxon>Fungi incertae sedis</taxon>
        <taxon>Mucoromycota</taxon>
        <taxon>Mucoromycotina</taxon>
        <taxon>Mucoromycetes</taxon>
        <taxon>Mucorales</taxon>
        <taxon>Cunninghamellaceae</taxon>
        <taxon>Absidia</taxon>
    </lineage>
</organism>
<name>A0A1X2I2Y2_9FUNG</name>
<dbReference type="Proteomes" id="UP000193560">
    <property type="component" value="Unassembled WGS sequence"/>
</dbReference>